<feature type="non-terminal residue" evidence="1">
    <location>
        <position position="1"/>
    </location>
</feature>
<reference evidence="1" key="1">
    <citation type="submission" date="2017-07" db="EMBL/GenBank/DDBJ databases">
        <title>Taro Niue Genome Assembly and Annotation.</title>
        <authorList>
            <person name="Atibalentja N."/>
            <person name="Keating K."/>
            <person name="Fields C.J."/>
        </authorList>
    </citation>
    <scope>NUCLEOTIDE SEQUENCE</scope>
    <source>
        <strain evidence="1">Niue_2</strain>
        <tissue evidence="1">Leaf</tissue>
    </source>
</reference>
<dbReference type="AlphaFoldDB" id="A0A843VKU0"/>
<evidence type="ECO:0000313" key="2">
    <source>
        <dbReference type="Proteomes" id="UP000652761"/>
    </source>
</evidence>
<accession>A0A843VKU0</accession>
<protein>
    <submittedName>
        <fullName evidence="1">Uncharacterized protein</fullName>
    </submittedName>
</protein>
<keyword evidence="2" id="KW-1185">Reference proteome</keyword>
<dbReference type="EMBL" id="NMUH01001931">
    <property type="protein sequence ID" value="MQL96575.1"/>
    <property type="molecule type" value="Genomic_DNA"/>
</dbReference>
<sequence length="217" mass="23707">RVLNASVAGVTFRLPLFGVDACKRAACRARGGAADVWSELLQALLDPGKELLRLCWVFWRFGEVLDALSTRGRREEWGKHRAMLGLRVLREVGSPRFCVSQAPECARGLSRCSGTVEVLSSSWTPSLSGRVVVRLRERRQWDNDLAAVGLYVRNCETERLFLCCVVRRALVVVSPVVVCHGVGTVVVVVGVEVELCSVGVVCEACSLGNALPVWLTA</sequence>
<dbReference type="Proteomes" id="UP000652761">
    <property type="component" value="Unassembled WGS sequence"/>
</dbReference>
<evidence type="ECO:0000313" key="1">
    <source>
        <dbReference type="EMBL" id="MQL96575.1"/>
    </source>
</evidence>
<comment type="caution">
    <text evidence="1">The sequence shown here is derived from an EMBL/GenBank/DDBJ whole genome shotgun (WGS) entry which is preliminary data.</text>
</comment>
<organism evidence="1 2">
    <name type="scientific">Colocasia esculenta</name>
    <name type="common">Wild taro</name>
    <name type="synonym">Arum esculentum</name>
    <dbReference type="NCBI Taxonomy" id="4460"/>
    <lineage>
        <taxon>Eukaryota</taxon>
        <taxon>Viridiplantae</taxon>
        <taxon>Streptophyta</taxon>
        <taxon>Embryophyta</taxon>
        <taxon>Tracheophyta</taxon>
        <taxon>Spermatophyta</taxon>
        <taxon>Magnoliopsida</taxon>
        <taxon>Liliopsida</taxon>
        <taxon>Araceae</taxon>
        <taxon>Aroideae</taxon>
        <taxon>Colocasieae</taxon>
        <taxon>Colocasia</taxon>
    </lineage>
</organism>
<name>A0A843VKU0_COLES</name>
<proteinExistence type="predicted"/>
<gene>
    <name evidence="1" type="ORF">Taro_029257</name>
</gene>